<dbReference type="Proteomes" id="UP000198348">
    <property type="component" value="Unassembled WGS sequence"/>
</dbReference>
<evidence type="ECO:0000313" key="4">
    <source>
        <dbReference type="EMBL" id="SNR45963.1"/>
    </source>
</evidence>
<name>A0A238WI03_9PSEU</name>
<feature type="domain" description="DUF1731" evidence="3">
    <location>
        <begin position="245"/>
        <end position="292"/>
    </location>
</feature>
<proteinExistence type="inferred from homology"/>
<evidence type="ECO:0008006" key="6">
    <source>
        <dbReference type="Google" id="ProtNLM"/>
    </source>
</evidence>
<reference evidence="4 5" key="1">
    <citation type="submission" date="2017-06" db="EMBL/GenBank/DDBJ databases">
        <authorList>
            <person name="Kim H.J."/>
            <person name="Triplett B.A."/>
        </authorList>
    </citation>
    <scope>NUCLEOTIDE SEQUENCE [LARGE SCALE GENOMIC DNA]</scope>
    <source>
        <strain evidence="4 5">DSM 45207</strain>
    </source>
</reference>
<sequence>MRILIAGSSGFIGSALVDELRRAGHEVLRLVRGEPVAEDERNWDPPRGTVADGAFDGVEAVVNLCGSSLLGRWSAARKQMIRNSRIEPTEVLAEAVAEHRVPVLVNASGIAYYGDTADVAVDESHGPGEGFMAQLCVEWERATGPARGAGTRVVSVRTGLVLAGHGGLLRLLEPVFLLALGGRLGSGAQYMSWISLSDEVAAIRFAIEHGSVSGPVNLCAPGPVTNREFTRALARQVNRPAPWTVPAPVLRVALGEAAEETALISQRVLPAALSSAGFEFAHTDLDTALADLL</sequence>
<dbReference type="PANTHER" id="PTHR11092">
    <property type="entry name" value="SUGAR NUCLEOTIDE EPIMERASE RELATED"/>
    <property type="match status" value="1"/>
</dbReference>
<protein>
    <recommendedName>
        <fullName evidence="6">TIGR01777 family protein</fullName>
    </recommendedName>
</protein>
<organism evidence="4 5">
    <name type="scientific">Haloechinothrix alba</name>
    <dbReference type="NCBI Taxonomy" id="664784"/>
    <lineage>
        <taxon>Bacteria</taxon>
        <taxon>Bacillati</taxon>
        <taxon>Actinomycetota</taxon>
        <taxon>Actinomycetes</taxon>
        <taxon>Pseudonocardiales</taxon>
        <taxon>Pseudonocardiaceae</taxon>
        <taxon>Haloechinothrix</taxon>
    </lineage>
</organism>
<evidence type="ECO:0000256" key="1">
    <source>
        <dbReference type="ARBA" id="ARBA00009353"/>
    </source>
</evidence>
<dbReference type="RefSeq" id="WP_089300742.1">
    <property type="nucleotide sequence ID" value="NZ_FZNW01000006.1"/>
</dbReference>
<feature type="domain" description="NAD-dependent epimerase/dehydratase" evidence="2">
    <location>
        <begin position="3"/>
        <end position="218"/>
    </location>
</feature>
<dbReference type="InterPro" id="IPR010099">
    <property type="entry name" value="SDR39U1"/>
</dbReference>
<dbReference type="EMBL" id="FZNW01000006">
    <property type="protein sequence ID" value="SNR45963.1"/>
    <property type="molecule type" value="Genomic_DNA"/>
</dbReference>
<dbReference type="NCBIfam" id="TIGR01777">
    <property type="entry name" value="yfcH"/>
    <property type="match status" value="1"/>
</dbReference>
<dbReference type="SUPFAM" id="SSF51735">
    <property type="entry name" value="NAD(P)-binding Rossmann-fold domains"/>
    <property type="match status" value="1"/>
</dbReference>
<dbReference type="InterPro" id="IPR036291">
    <property type="entry name" value="NAD(P)-bd_dom_sf"/>
</dbReference>
<dbReference type="OrthoDB" id="9801773at2"/>
<dbReference type="Pfam" id="PF08338">
    <property type="entry name" value="DUF1731"/>
    <property type="match status" value="1"/>
</dbReference>
<keyword evidence="5" id="KW-1185">Reference proteome</keyword>
<dbReference type="Gene3D" id="3.40.50.720">
    <property type="entry name" value="NAD(P)-binding Rossmann-like Domain"/>
    <property type="match status" value="1"/>
</dbReference>
<dbReference type="AlphaFoldDB" id="A0A238WI03"/>
<dbReference type="InterPro" id="IPR001509">
    <property type="entry name" value="Epimerase_deHydtase"/>
</dbReference>
<dbReference type="Pfam" id="PF01370">
    <property type="entry name" value="Epimerase"/>
    <property type="match status" value="1"/>
</dbReference>
<accession>A0A238WI03</accession>
<comment type="similarity">
    <text evidence="1">Belongs to the NAD(P)-dependent epimerase/dehydratase family. SDR39U1 subfamily.</text>
</comment>
<dbReference type="InterPro" id="IPR013549">
    <property type="entry name" value="DUF1731"/>
</dbReference>
<evidence type="ECO:0000313" key="5">
    <source>
        <dbReference type="Proteomes" id="UP000198348"/>
    </source>
</evidence>
<evidence type="ECO:0000259" key="3">
    <source>
        <dbReference type="Pfam" id="PF08338"/>
    </source>
</evidence>
<gene>
    <name evidence="4" type="ORF">SAMN06265360_106176</name>
</gene>
<dbReference type="PANTHER" id="PTHR11092:SF0">
    <property type="entry name" value="EPIMERASE FAMILY PROTEIN SDR39U1"/>
    <property type="match status" value="1"/>
</dbReference>
<evidence type="ECO:0000259" key="2">
    <source>
        <dbReference type="Pfam" id="PF01370"/>
    </source>
</evidence>